<organism evidence="5">
    <name type="scientific">Haemaphysalis longicornis</name>
    <name type="common">Bush tick</name>
    <dbReference type="NCBI Taxonomy" id="44386"/>
    <lineage>
        <taxon>Eukaryota</taxon>
        <taxon>Metazoa</taxon>
        <taxon>Ecdysozoa</taxon>
        <taxon>Arthropoda</taxon>
        <taxon>Chelicerata</taxon>
        <taxon>Arachnida</taxon>
        <taxon>Acari</taxon>
        <taxon>Parasitiformes</taxon>
        <taxon>Ixodida</taxon>
        <taxon>Ixodoidea</taxon>
        <taxon>Ixodidae</taxon>
        <taxon>Haemaphysalinae</taxon>
        <taxon>Haemaphysalis</taxon>
    </lineage>
</organism>
<dbReference type="PROSITE" id="PS50846">
    <property type="entry name" value="HMA_2"/>
    <property type="match status" value="1"/>
</dbReference>
<reference evidence="5" key="1">
    <citation type="submission" date="2022-01" db="EMBL/GenBank/DDBJ databases">
        <title>Haemaphysalis longicornis Superoxide dismutase genes.</title>
        <authorList>
            <person name="Wang T.T.X."/>
        </authorList>
    </citation>
    <scope>NUCLEOTIDE SEQUENCE</scope>
</reference>
<proteinExistence type="evidence at transcript level"/>
<protein>
    <recommendedName>
        <fullName evidence="3">Superoxide dismutase copper chaperone</fullName>
    </recommendedName>
</protein>
<dbReference type="SUPFAM" id="SSF55008">
    <property type="entry name" value="HMA, heavy metal-associated domain"/>
    <property type="match status" value="1"/>
</dbReference>
<dbReference type="Gene3D" id="3.30.70.100">
    <property type="match status" value="1"/>
</dbReference>
<name>A0A9E8G718_HAELO</name>
<evidence type="ECO:0000256" key="2">
    <source>
        <dbReference type="ARBA" id="ARBA00025798"/>
    </source>
</evidence>
<dbReference type="InterPro" id="IPR036163">
    <property type="entry name" value="HMA_dom_sf"/>
</dbReference>
<dbReference type="PANTHER" id="PTHR10003">
    <property type="entry name" value="SUPEROXIDE DISMUTASE CU-ZN -RELATED"/>
    <property type="match status" value="1"/>
</dbReference>
<dbReference type="Pfam" id="PF00403">
    <property type="entry name" value="HMA"/>
    <property type="match status" value="1"/>
</dbReference>
<dbReference type="Gene3D" id="2.60.40.200">
    <property type="entry name" value="Superoxide dismutase, copper/zinc binding domain"/>
    <property type="match status" value="1"/>
</dbReference>
<dbReference type="InterPro" id="IPR024134">
    <property type="entry name" value="SOD_Cu/Zn_/chaperone"/>
</dbReference>
<dbReference type="VEuPathDB" id="VectorBase:HLOH_061367"/>
<dbReference type="CDD" id="cd00371">
    <property type="entry name" value="HMA"/>
    <property type="match status" value="1"/>
</dbReference>
<dbReference type="GO" id="GO:0005507">
    <property type="term" value="F:copper ion binding"/>
    <property type="evidence" value="ECO:0007669"/>
    <property type="project" value="InterPro"/>
</dbReference>
<comment type="cofactor">
    <cofactor evidence="1">
        <name>Cu(2+)</name>
        <dbReference type="ChEBI" id="CHEBI:29036"/>
    </cofactor>
</comment>
<gene>
    <name evidence="5" type="primary">SOD3</name>
</gene>
<evidence type="ECO:0000259" key="4">
    <source>
        <dbReference type="PROSITE" id="PS50846"/>
    </source>
</evidence>
<evidence type="ECO:0000256" key="1">
    <source>
        <dbReference type="ARBA" id="ARBA00001973"/>
    </source>
</evidence>
<dbReference type="EMBL" id="OM201741">
    <property type="protein sequence ID" value="UZT55509.1"/>
    <property type="molecule type" value="mRNA"/>
</dbReference>
<dbReference type="InterPro" id="IPR036423">
    <property type="entry name" value="SOD-like_Cu/Zn_dom_sf"/>
</dbReference>
<dbReference type="Pfam" id="PF00080">
    <property type="entry name" value="Sod_Cu"/>
    <property type="match status" value="1"/>
</dbReference>
<dbReference type="GO" id="GO:0006801">
    <property type="term" value="P:superoxide metabolic process"/>
    <property type="evidence" value="ECO:0007669"/>
    <property type="project" value="InterPro"/>
</dbReference>
<evidence type="ECO:0000313" key="5">
    <source>
        <dbReference type="EMBL" id="UZT55509.1"/>
    </source>
</evidence>
<evidence type="ECO:0000256" key="3">
    <source>
        <dbReference type="ARBA" id="ARBA00032899"/>
    </source>
</evidence>
<feature type="domain" description="HMA" evidence="4">
    <location>
        <begin position="10"/>
        <end position="72"/>
    </location>
</feature>
<dbReference type="AlphaFoldDB" id="A0A9E8G718"/>
<dbReference type="InterPro" id="IPR001424">
    <property type="entry name" value="SOD_Cu_Zn_dom"/>
</dbReference>
<comment type="similarity">
    <text evidence="2">In the C-terminal section; belongs to the Cu-Zn superoxide dismutase family.</text>
</comment>
<sequence>MSADTSGSSKSKVEFDVNMTCQSCEAQVRQSLERLGVRDMVIDVQKQIVVVDTDIPFTKVQEAIQSTGKKAVLKGFGSSAGKATPSVAAAVSEMSGPSGILGVVRFTQAAEGSCIIDGVIDGLSKGATHKLRIHELGDLSNGCESTGDVFDPQPTQAGEKRPKRYGSLGEIDVDENGRSVFRRTNDTVKVWEIIGRSLVVCSESSSKVHRGDNDSCLRLACGIIARASGIAQNPKRICACDGVSVWDERDAAGSKKS</sequence>
<dbReference type="SUPFAM" id="SSF49329">
    <property type="entry name" value="Cu,Zn superoxide dismutase-like"/>
    <property type="match status" value="1"/>
</dbReference>
<dbReference type="InterPro" id="IPR006121">
    <property type="entry name" value="HMA_dom"/>
</dbReference>
<accession>A0A9E8G718</accession>